<dbReference type="RefSeq" id="WP_066262250.1">
    <property type="nucleotide sequence ID" value="NZ_JARMAB010000030.1"/>
</dbReference>
<dbReference type="SUPFAM" id="SSF52304">
    <property type="entry name" value="Type II 3-dehydroquinate dehydratase"/>
    <property type="match status" value="1"/>
</dbReference>
<gene>
    <name evidence="7 8" type="primary">aroQ</name>
    <name evidence="8" type="ORF">P4T90_19125</name>
</gene>
<dbReference type="Pfam" id="PF01220">
    <property type="entry name" value="DHquinase_II"/>
    <property type="match status" value="1"/>
</dbReference>
<dbReference type="InterPro" id="IPR036441">
    <property type="entry name" value="DHquinase_II_sf"/>
</dbReference>
<dbReference type="PANTHER" id="PTHR21272">
    <property type="entry name" value="CATABOLIC 3-DEHYDROQUINASE"/>
    <property type="match status" value="1"/>
</dbReference>
<dbReference type="NCBIfam" id="NF003805">
    <property type="entry name" value="PRK05395.1-2"/>
    <property type="match status" value="1"/>
</dbReference>
<feature type="binding site" evidence="7">
    <location>
        <position position="74"/>
    </location>
    <ligand>
        <name>substrate</name>
    </ligand>
</feature>
<name>A0ABU6MKZ7_9BACI</name>
<dbReference type="PANTHER" id="PTHR21272:SF3">
    <property type="entry name" value="CATABOLIC 3-DEHYDROQUINASE"/>
    <property type="match status" value="1"/>
</dbReference>
<dbReference type="EC" id="4.2.1.10" evidence="5 7"/>
<dbReference type="InterPro" id="IPR018509">
    <property type="entry name" value="DHquinase_II_CS"/>
</dbReference>
<evidence type="ECO:0000256" key="5">
    <source>
        <dbReference type="ARBA" id="ARBA00012060"/>
    </source>
</evidence>
<evidence type="ECO:0000313" key="8">
    <source>
        <dbReference type="EMBL" id="MED1205164.1"/>
    </source>
</evidence>
<dbReference type="Proteomes" id="UP001341444">
    <property type="component" value="Unassembled WGS sequence"/>
</dbReference>
<evidence type="ECO:0000256" key="4">
    <source>
        <dbReference type="ARBA" id="ARBA00011193"/>
    </source>
</evidence>
<dbReference type="HAMAP" id="MF_00169">
    <property type="entry name" value="AroQ"/>
    <property type="match status" value="1"/>
</dbReference>
<keyword evidence="7" id="KW-0028">Amino-acid biosynthesis</keyword>
<comment type="catalytic activity">
    <reaction evidence="1 7">
        <text>3-dehydroquinate = 3-dehydroshikimate + H2O</text>
        <dbReference type="Rhea" id="RHEA:21096"/>
        <dbReference type="ChEBI" id="CHEBI:15377"/>
        <dbReference type="ChEBI" id="CHEBI:16630"/>
        <dbReference type="ChEBI" id="CHEBI:32364"/>
        <dbReference type="EC" id="4.2.1.10"/>
    </reaction>
</comment>
<keyword evidence="7" id="KW-0057">Aromatic amino acid biosynthesis</keyword>
<feature type="active site" description="Proton acceptor" evidence="7">
    <location>
        <position position="23"/>
    </location>
</feature>
<comment type="subunit">
    <text evidence="4 7">Homododecamer.</text>
</comment>
<evidence type="ECO:0000256" key="1">
    <source>
        <dbReference type="ARBA" id="ARBA00001864"/>
    </source>
</evidence>
<dbReference type="InterPro" id="IPR001874">
    <property type="entry name" value="DHquinase_II"/>
</dbReference>
<evidence type="ECO:0000313" key="9">
    <source>
        <dbReference type="Proteomes" id="UP001341444"/>
    </source>
</evidence>
<feature type="binding site" evidence="7">
    <location>
        <position position="87"/>
    </location>
    <ligand>
        <name>substrate</name>
    </ligand>
</feature>
<comment type="function">
    <text evidence="7">Catalyzes a trans-dehydration via an enolate intermediate.</text>
</comment>
<feature type="binding site" evidence="7">
    <location>
        <position position="80"/>
    </location>
    <ligand>
        <name>substrate</name>
    </ligand>
</feature>
<sequence>MKKFLVLNGPNLNMLGKREPKIYGKQSLEVLEENLKKLENSFQVVIDPFQSNHEGVLIDKLHSAMNEYDGIILNPGAFTHYSYAIRDAIASIDVPVIEVHISNVHAREEFRHKSVTAPVTAGQIVGFGLFGYELAVKALAEYINRGE</sequence>
<evidence type="ECO:0000256" key="7">
    <source>
        <dbReference type="HAMAP-Rule" id="MF_00169"/>
    </source>
</evidence>
<dbReference type="CDD" id="cd00466">
    <property type="entry name" value="DHQase_II"/>
    <property type="match status" value="1"/>
</dbReference>
<accession>A0ABU6MKZ7</accession>
<dbReference type="Gene3D" id="3.40.50.9100">
    <property type="entry name" value="Dehydroquinase, class II"/>
    <property type="match status" value="1"/>
</dbReference>
<dbReference type="EMBL" id="JARMAB010000030">
    <property type="protein sequence ID" value="MED1205164.1"/>
    <property type="molecule type" value="Genomic_DNA"/>
</dbReference>
<evidence type="ECO:0000256" key="6">
    <source>
        <dbReference type="ARBA" id="ARBA00023239"/>
    </source>
</evidence>
<reference evidence="8 9" key="1">
    <citation type="submission" date="2023-03" db="EMBL/GenBank/DDBJ databases">
        <title>Bacillus Genome Sequencing.</title>
        <authorList>
            <person name="Dunlap C."/>
        </authorList>
    </citation>
    <scope>NUCLEOTIDE SEQUENCE [LARGE SCALE GENOMIC DNA]</scope>
    <source>
        <strain evidence="8 9">B-23453</strain>
    </source>
</reference>
<feature type="active site" description="Proton donor" evidence="7">
    <location>
        <position position="100"/>
    </location>
</feature>
<dbReference type="NCBIfam" id="NF003807">
    <property type="entry name" value="PRK05395.1-4"/>
    <property type="match status" value="1"/>
</dbReference>
<feature type="site" description="Transition state stabilizer" evidence="7">
    <location>
        <position position="18"/>
    </location>
</feature>
<dbReference type="NCBIfam" id="NF003806">
    <property type="entry name" value="PRK05395.1-3"/>
    <property type="match status" value="1"/>
</dbReference>
<keyword evidence="6 7" id="KW-0456">Lyase</keyword>
<protein>
    <recommendedName>
        <fullName evidence="5 7">3-dehydroquinate dehydratase</fullName>
        <shortName evidence="7">3-dehydroquinase</shortName>
        <ecNumber evidence="5 7">4.2.1.10</ecNumber>
    </recommendedName>
    <alternativeName>
        <fullName evidence="7">Type II DHQase</fullName>
    </alternativeName>
</protein>
<evidence type="ECO:0000256" key="3">
    <source>
        <dbReference type="ARBA" id="ARBA00011037"/>
    </source>
</evidence>
<organism evidence="8 9">
    <name type="scientific">Heyndrickxia acidicola</name>
    <dbReference type="NCBI Taxonomy" id="209389"/>
    <lineage>
        <taxon>Bacteria</taxon>
        <taxon>Bacillati</taxon>
        <taxon>Bacillota</taxon>
        <taxon>Bacilli</taxon>
        <taxon>Bacillales</taxon>
        <taxon>Bacillaceae</taxon>
        <taxon>Heyndrickxia</taxon>
    </lineage>
</organism>
<comment type="caution">
    <text evidence="8">The sequence shown here is derived from an EMBL/GenBank/DDBJ whole genome shotgun (WGS) entry which is preliminary data.</text>
</comment>
<comment type="pathway">
    <text evidence="2 7">Metabolic intermediate biosynthesis; chorismate biosynthesis; chorismate from D-erythrose 4-phosphate and phosphoenolpyruvate: step 3/7.</text>
</comment>
<dbReference type="PROSITE" id="PS01029">
    <property type="entry name" value="DEHYDROQUINASE_II"/>
    <property type="match status" value="1"/>
</dbReference>
<feature type="binding site" evidence="7">
    <location>
        <begin position="101"/>
        <end position="102"/>
    </location>
    <ligand>
        <name>substrate</name>
    </ligand>
</feature>
<feature type="binding site" evidence="7">
    <location>
        <position position="111"/>
    </location>
    <ligand>
        <name>substrate</name>
    </ligand>
</feature>
<evidence type="ECO:0000256" key="2">
    <source>
        <dbReference type="ARBA" id="ARBA00004902"/>
    </source>
</evidence>
<dbReference type="PIRSF" id="PIRSF001399">
    <property type="entry name" value="DHquinase_II"/>
    <property type="match status" value="1"/>
</dbReference>
<comment type="similarity">
    <text evidence="3 7">Belongs to the type-II 3-dehydroquinase family.</text>
</comment>
<keyword evidence="9" id="KW-1185">Reference proteome</keyword>
<proteinExistence type="inferred from homology"/>
<dbReference type="NCBIfam" id="TIGR01088">
    <property type="entry name" value="aroQ"/>
    <property type="match status" value="1"/>
</dbReference>
<dbReference type="GO" id="GO:0003855">
    <property type="term" value="F:3-dehydroquinate dehydratase activity"/>
    <property type="evidence" value="ECO:0007669"/>
    <property type="project" value="UniProtKB-EC"/>
</dbReference>